<sequence length="98" mass="10335">MMLGGYAGQLLRVNLTTGDWETEPLPDESELRKYVGGIGLAMRIILDETHAGMKATDPDAPLLMMNGPLAGTSAPSSSNLAIISLNYDTPYAVATGHS</sequence>
<dbReference type="SUPFAM" id="SSF56228">
    <property type="entry name" value="Aldehyde ferredoxin oxidoreductase, N-terminal domain"/>
    <property type="match status" value="1"/>
</dbReference>
<dbReference type="InterPro" id="IPR036503">
    <property type="entry name" value="Ald_Fedxn_OxRdtase_N_sf"/>
</dbReference>
<dbReference type="GO" id="GO:0051536">
    <property type="term" value="F:iron-sulfur cluster binding"/>
    <property type="evidence" value="ECO:0007669"/>
    <property type="project" value="InterPro"/>
</dbReference>
<dbReference type="Gene3D" id="3.60.9.10">
    <property type="entry name" value="Aldehyde ferredoxin oxidoreductase, N-terminal domain"/>
    <property type="match status" value="1"/>
</dbReference>
<dbReference type="PANTHER" id="PTHR30038">
    <property type="entry name" value="ALDEHYDE FERREDOXIN OXIDOREDUCTASE"/>
    <property type="match status" value="1"/>
</dbReference>
<proteinExistence type="predicted"/>
<organism evidence="2">
    <name type="scientific">marine metagenome</name>
    <dbReference type="NCBI Taxonomy" id="408172"/>
    <lineage>
        <taxon>unclassified sequences</taxon>
        <taxon>metagenomes</taxon>
        <taxon>ecological metagenomes</taxon>
    </lineage>
</organism>
<reference evidence="2" key="1">
    <citation type="submission" date="2018-05" db="EMBL/GenBank/DDBJ databases">
        <authorList>
            <person name="Lanie J.A."/>
            <person name="Ng W.-L."/>
            <person name="Kazmierczak K.M."/>
            <person name="Andrzejewski T.M."/>
            <person name="Davidsen T.M."/>
            <person name="Wayne K.J."/>
            <person name="Tettelin H."/>
            <person name="Glass J.I."/>
            <person name="Rusch D."/>
            <person name="Podicherti R."/>
            <person name="Tsui H.-C.T."/>
            <person name="Winkler M.E."/>
        </authorList>
    </citation>
    <scope>NUCLEOTIDE SEQUENCE</scope>
</reference>
<dbReference type="GO" id="GO:0016625">
    <property type="term" value="F:oxidoreductase activity, acting on the aldehyde or oxo group of donors, iron-sulfur protein as acceptor"/>
    <property type="evidence" value="ECO:0007669"/>
    <property type="project" value="InterPro"/>
</dbReference>
<feature type="non-terminal residue" evidence="2">
    <location>
        <position position="98"/>
    </location>
</feature>
<dbReference type="AlphaFoldDB" id="A0A382W343"/>
<dbReference type="SMART" id="SM00790">
    <property type="entry name" value="AFOR_N"/>
    <property type="match status" value="1"/>
</dbReference>
<dbReference type="EMBL" id="UINC01156676">
    <property type="protein sequence ID" value="SVD53232.1"/>
    <property type="molecule type" value="Genomic_DNA"/>
</dbReference>
<dbReference type="Pfam" id="PF02730">
    <property type="entry name" value="AFOR_N"/>
    <property type="match status" value="1"/>
</dbReference>
<accession>A0A382W343</accession>
<dbReference type="InterPro" id="IPR051919">
    <property type="entry name" value="W-dependent_AOR"/>
</dbReference>
<evidence type="ECO:0000259" key="1">
    <source>
        <dbReference type="SMART" id="SM00790"/>
    </source>
</evidence>
<dbReference type="PANTHER" id="PTHR30038:SF0">
    <property type="entry name" value="TUNGSTEN-CONTAINING ALDEHYDE FERREDOXIN OXIDOREDUCTASE"/>
    <property type="match status" value="1"/>
</dbReference>
<gene>
    <name evidence="2" type="ORF">METZ01_LOCUS406086</name>
</gene>
<protein>
    <recommendedName>
        <fullName evidence="1">Aldehyde ferredoxin oxidoreductase N-terminal domain-containing protein</fullName>
    </recommendedName>
</protein>
<evidence type="ECO:0000313" key="2">
    <source>
        <dbReference type="EMBL" id="SVD53232.1"/>
    </source>
</evidence>
<name>A0A382W343_9ZZZZ</name>
<dbReference type="InterPro" id="IPR013983">
    <property type="entry name" value="Ald_Fedxn_OxRdtase_N"/>
</dbReference>
<feature type="domain" description="Aldehyde ferredoxin oxidoreductase N-terminal" evidence="1">
    <location>
        <begin position="6"/>
        <end position="98"/>
    </location>
</feature>